<comment type="caution">
    <text evidence="1">The sequence shown here is derived from an EMBL/GenBank/DDBJ whole genome shotgun (WGS) entry which is preliminary data.</text>
</comment>
<evidence type="ECO:0008006" key="3">
    <source>
        <dbReference type="Google" id="ProtNLM"/>
    </source>
</evidence>
<dbReference type="RefSeq" id="WP_144887181.1">
    <property type="nucleotide sequence ID" value="NZ_VLLE01000005.1"/>
</dbReference>
<keyword evidence="2" id="KW-1185">Reference proteome</keyword>
<dbReference type="EMBL" id="VLLE01000005">
    <property type="protein sequence ID" value="TWI80345.1"/>
    <property type="molecule type" value="Genomic_DNA"/>
</dbReference>
<dbReference type="InterPro" id="IPR029044">
    <property type="entry name" value="Nucleotide-diphossugar_trans"/>
</dbReference>
<dbReference type="SUPFAM" id="SSF53448">
    <property type="entry name" value="Nucleotide-diphospho-sugar transferases"/>
    <property type="match status" value="1"/>
</dbReference>
<proteinExistence type="predicted"/>
<evidence type="ECO:0000313" key="2">
    <source>
        <dbReference type="Proteomes" id="UP000316167"/>
    </source>
</evidence>
<dbReference type="OrthoDB" id="1676877at2"/>
<protein>
    <recommendedName>
        <fullName evidence="3">Glycosyl transferase family 2</fullName>
    </recommendedName>
</protein>
<accession>A0A562SG78</accession>
<organism evidence="1 2">
    <name type="scientific">Lacibacter cauensis</name>
    <dbReference type="NCBI Taxonomy" id="510947"/>
    <lineage>
        <taxon>Bacteria</taxon>
        <taxon>Pseudomonadati</taxon>
        <taxon>Bacteroidota</taxon>
        <taxon>Chitinophagia</taxon>
        <taxon>Chitinophagales</taxon>
        <taxon>Chitinophagaceae</taxon>
        <taxon>Lacibacter</taxon>
    </lineage>
</organism>
<sequence length="281" mass="32862">MSNNYDLAVAWRIYPGVSKTPIIFPNSKFQLVKTCLQSFLLSAEGLLVRYFFILDGCPPSYNELIQSMFPAADTTIIETQSIGNWATFNKQIEILLQQTDAEAVYFAEDDYLYRPGKFKKMLGMLHNGTDVDFLSCYVHMDTFTHPIHRHKKEERMLDDQLWKTDSSTCLTFLTTKQTLFETQNVLLTYAKGNNDCAVWLVLTKTFVLNPFAYVRFFFMSKESFNILKMAVKYSFRHFFSRKKYKLWIPYPAIGTHLEKDLVSPEVDWVELSKCINENWEN</sequence>
<name>A0A562SG78_9BACT</name>
<dbReference type="Gene3D" id="3.90.550.10">
    <property type="entry name" value="Spore Coat Polysaccharide Biosynthesis Protein SpsA, Chain A"/>
    <property type="match status" value="1"/>
</dbReference>
<evidence type="ECO:0000313" key="1">
    <source>
        <dbReference type="EMBL" id="TWI80345.1"/>
    </source>
</evidence>
<dbReference type="Proteomes" id="UP000316167">
    <property type="component" value="Unassembled WGS sequence"/>
</dbReference>
<gene>
    <name evidence="1" type="ORF">IQ13_3020</name>
</gene>
<dbReference type="AlphaFoldDB" id="A0A562SG78"/>
<reference evidence="1 2" key="1">
    <citation type="journal article" date="2015" name="Stand. Genomic Sci.">
        <title>Genomic Encyclopedia of Bacterial and Archaeal Type Strains, Phase III: the genomes of soil and plant-associated and newly described type strains.</title>
        <authorList>
            <person name="Whitman W.B."/>
            <person name="Woyke T."/>
            <person name="Klenk H.P."/>
            <person name="Zhou Y."/>
            <person name="Lilburn T.G."/>
            <person name="Beck B.J."/>
            <person name="De Vos P."/>
            <person name="Vandamme P."/>
            <person name="Eisen J.A."/>
            <person name="Garrity G."/>
            <person name="Hugenholtz P."/>
            <person name="Kyrpides N.C."/>
        </authorList>
    </citation>
    <scope>NUCLEOTIDE SEQUENCE [LARGE SCALE GENOMIC DNA]</scope>
    <source>
        <strain evidence="1 2">CGMCC 1.7271</strain>
    </source>
</reference>